<feature type="region of interest" description="Disordered" evidence="1">
    <location>
        <begin position="60"/>
        <end position="79"/>
    </location>
</feature>
<dbReference type="PROSITE" id="PS51925">
    <property type="entry name" value="SWIB_MDM2"/>
    <property type="match status" value="2"/>
</dbReference>
<accession>A0A7S2MDN5</accession>
<dbReference type="Gene3D" id="1.10.10.60">
    <property type="entry name" value="Homeodomain-like"/>
    <property type="match status" value="1"/>
</dbReference>
<dbReference type="InterPro" id="IPR003121">
    <property type="entry name" value="SWIB_MDM2_domain"/>
</dbReference>
<reference evidence="4" key="1">
    <citation type="submission" date="2021-01" db="EMBL/GenBank/DDBJ databases">
        <authorList>
            <person name="Corre E."/>
            <person name="Pelletier E."/>
            <person name="Niang G."/>
            <person name="Scheremetjew M."/>
            <person name="Finn R."/>
            <person name="Kale V."/>
            <person name="Holt S."/>
            <person name="Cochrane G."/>
            <person name="Meng A."/>
            <person name="Brown T."/>
            <person name="Cohen L."/>
        </authorList>
    </citation>
    <scope>NUCLEOTIDE SEQUENCE</scope>
    <source>
        <strain evidence="4">CCMP1381</strain>
    </source>
</reference>
<dbReference type="EMBL" id="HBGS01055955">
    <property type="protein sequence ID" value="CAD9477819.1"/>
    <property type="molecule type" value="Transcribed_RNA"/>
</dbReference>
<dbReference type="Pfam" id="PF02201">
    <property type="entry name" value="SWIB"/>
    <property type="match status" value="2"/>
</dbReference>
<evidence type="ECO:0000256" key="1">
    <source>
        <dbReference type="SAM" id="MobiDB-lite"/>
    </source>
</evidence>
<dbReference type="PROSITE" id="PS51998">
    <property type="entry name" value="DEK_C"/>
    <property type="match status" value="1"/>
</dbReference>
<dbReference type="SUPFAM" id="SSF47592">
    <property type="entry name" value="SWIB/MDM2 domain"/>
    <property type="match status" value="2"/>
</dbReference>
<gene>
    <name evidence="4" type="ORF">DSPE1174_LOCUS29110</name>
</gene>
<dbReference type="AlphaFoldDB" id="A0A7S2MDN5"/>
<feature type="compositionally biased region" description="Basic residues" evidence="1">
    <location>
        <begin position="207"/>
        <end position="227"/>
    </location>
</feature>
<dbReference type="PANTHER" id="PTHR13844">
    <property type="entry name" value="SWI/SNF-RELATED MATRIX-ASSOCIATED ACTIN-DEPENDENT REGULATOR OF CHROMATIN SUBFAMILY D"/>
    <property type="match status" value="1"/>
</dbReference>
<feature type="domain" description="DM2" evidence="2">
    <location>
        <begin position="247"/>
        <end position="324"/>
    </location>
</feature>
<evidence type="ECO:0008006" key="5">
    <source>
        <dbReference type="Google" id="ProtNLM"/>
    </source>
</evidence>
<name>A0A7S2MDN5_9STRA</name>
<feature type="region of interest" description="Disordered" evidence="1">
    <location>
        <begin position="192"/>
        <end position="248"/>
    </location>
</feature>
<proteinExistence type="predicted"/>
<dbReference type="Pfam" id="PF08766">
    <property type="entry name" value="DEK_C"/>
    <property type="match status" value="1"/>
</dbReference>
<dbReference type="CDD" id="cd10567">
    <property type="entry name" value="SWIB-MDM2_like"/>
    <property type="match status" value="2"/>
</dbReference>
<protein>
    <recommendedName>
        <fullName evidence="5">DM2 domain-containing protein</fullName>
    </recommendedName>
</protein>
<dbReference type="SUPFAM" id="SSF109715">
    <property type="entry name" value="DEK C-terminal domain"/>
    <property type="match status" value="1"/>
</dbReference>
<dbReference type="InterPro" id="IPR036885">
    <property type="entry name" value="SWIB_MDM2_dom_sf"/>
</dbReference>
<feature type="domain" description="DM2" evidence="2">
    <location>
        <begin position="103"/>
        <end position="183"/>
    </location>
</feature>
<sequence length="326" mass="36894">MASEVTDEELTQKMRQLIKDCDLSQTTTKTIRKQLERELGCDLKARKKEITQIMQSIIIETQEESEEHSAEEDEEMDGESALPALTLIELPNAGSRGRAPKKPSTSSIQLSEELMNFLGTDDAGMPRKEVLARIRQYMKDQGLPKDPRDGRKTVLDLPLQQLFKVKTVTAININKYLSKHMKRWMNETVEEEADSYDDVIESPPAKKSPKKTKAPQKKTATKRKRKSTGGDDDDSEEKKKKKKPGGFAKMQYHLSPELAAVVGAKTMARPQIVSKLWVYIKANELQNPKDKREIFCDDLLEKALGQKKVTMTSMNKFVGIGILDKV</sequence>
<dbReference type="Gene3D" id="1.10.245.10">
    <property type="entry name" value="SWIB/MDM2 domain"/>
    <property type="match status" value="2"/>
</dbReference>
<feature type="domain" description="DEK-C" evidence="3">
    <location>
        <begin position="4"/>
        <end position="59"/>
    </location>
</feature>
<organism evidence="4">
    <name type="scientific">Octactis speculum</name>
    <dbReference type="NCBI Taxonomy" id="3111310"/>
    <lineage>
        <taxon>Eukaryota</taxon>
        <taxon>Sar</taxon>
        <taxon>Stramenopiles</taxon>
        <taxon>Ochrophyta</taxon>
        <taxon>Dictyochophyceae</taxon>
        <taxon>Dictyochales</taxon>
        <taxon>Dictyochaceae</taxon>
        <taxon>Octactis</taxon>
    </lineage>
</organism>
<dbReference type="InterPro" id="IPR014876">
    <property type="entry name" value="DEK_C"/>
</dbReference>
<feature type="compositionally biased region" description="Acidic residues" evidence="1">
    <location>
        <begin position="61"/>
        <end position="78"/>
    </location>
</feature>
<dbReference type="InterPro" id="IPR019835">
    <property type="entry name" value="SWIB_domain"/>
</dbReference>
<dbReference type="SMART" id="SM00151">
    <property type="entry name" value="SWIB"/>
    <property type="match status" value="2"/>
</dbReference>
<evidence type="ECO:0000313" key="4">
    <source>
        <dbReference type="EMBL" id="CAD9477819.1"/>
    </source>
</evidence>
<evidence type="ECO:0000259" key="3">
    <source>
        <dbReference type="PROSITE" id="PS51998"/>
    </source>
</evidence>
<evidence type="ECO:0000259" key="2">
    <source>
        <dbReference type="PROSITE" id="PS51925"/>
    </source>
</evidence>